<accession>A0AAN6RN03</accession>
<feature type="non-terminal residue" evidence="2">
    <location>
        <position position="251"/>
    </location>
</feature>
<evidence type="ECO:0000313" key="2">
    <source>
        <dbReference type="EMBL" id="KAK3897227.1"/>
    </source>
</evidence>
<dbReference type="EMBL" id="MU856228">
    <property type="protein sequence ID" value="KAK3897227.1"/>
    <property type="molecule type" value="Genomic_DNA"/>
</dbReference>
<proteinExistence type="predicted"/>
<feature type="compositionally biased region" description="Basic residues" evidence="1">
    <location>
        <begin position="34"/>
        <end position="44"/>
    </location>
</feature>
<name>A0AAN6RN03_9PEZI</name>
<reference evidence="2" key="2">
    <citation type="submission" date="2023-05" db="EMBL/GenBank/DDBJ databases">
        <authorList>
            <consortium name="Lawrence Berkeley National Laboratory"/>
            <person name="Steindorff A."/>
            <person name="Hensen N."/>
            <person name="Bonometti L."/>
            <person name="Westerberg I."/>
            <person name="Brannstrom I.O."/>
            <person name="Guillou S."/>
            <person name="Cros-Aarteil S."/>
            <person name="Calhoun S."/>
            <person name="Haridas S."/>
            <person name="Kuo A."/>
            <person name="Mondo S."/>
            <person name="Pangilinan J."/>
            <person name="Riley R."/>
            <person name="Labutti K."/>
            <person name="Andreopoulos B."/>
            <person name="Lipzen A."/>
            <person name="Chen C."/>
            <person name="Yanf M."/>
            <person name="Daum C."/>
            <person name="Ng V."/>
            <person name="Clum A."/>
            <person name="Ohm R."/>
            <person name="Martin F."/>
            <person name="Silar P."/>
            <person name="Natvig D."/>
            <person name="Lalanne C."/>
            <person name="Gautier V."/>
            <person name="Ament-Velasquez S.L."/>
            <person name="Kruys A."/>
            <person name="Hutchinson M.I."/>
            <person name="Powell A.J."/>
            <person name="Barry K."/>
            <person name="Miller A.N."/>
            <person name="Grigoriev I.V."/>
            <person name="Debuchy R."/>
            <person name="Gladieux P."/>
            <person name="Thoren M.H."/>
            <person name="Johannesson H."/>
        </authorList>
    </citation>
    <scope>NUCLEOTIDE SEQUENCE</scope>
    <source>
        <strain evidence="2">CBS 103.79</strain>
    </source>
</reference>
<gene>
    <name evidence="2" type="ORF">C8A05DRAFT_39224</name>
</gene>
<keyword evidence="3" id="KW-1185">Reference proteome</keyword>
<dbReference type="AlphaFoldDB" id="A0AAN6RN03"/>
<protein>
    <submittedName>
        <fullName evidence="2">Uncharacterized protein</fullName>
    </submittedName>
</protein>
<feature type="region of interest" description="Disordered" evidence="1">
    <location>
        <begin position="1"/>
        <end position="48"/>
    </location>
</feature>
<comment type="caution">
    <text evidence="2">The sequence shown here is derived from an EMBL/GenBank/DDBJ whole genome shotgun (WGS) entry which is preliminary data.</text>
</comment>
<reference evidence="2" key="1">
    <citation type="journal article" date="2023" name="Mol. Phylogenet. Evol.">
        <title>Genome-scale phylogeny and comparative genomics of the fungal order Sordariales.</title>
        <authorList>
            <person name="Hensen N."/>
            <person name="Bonometti L."/>
            <person name="Westerberg I."/>
            <person name="Brannstrom I.O."/>
            <person name="Guillou S."/>
            <person name="Cros-Aarteil S."/>
            <person name="Calhoun S."/>
            <person name="Haridas S."/>
            <person name="Kuo A."/>
            <person name="Mondo S."/>
            <person name="Pangilinan J."/>
            <person name="Riley R."/>
            <person name="LaButti K."/>
            <person name="Andreopoulos B."/>
            <person name="Lipzen A."/>
            <person name="Chen C."/>
            <person name="Yan M."/>
            <person name="Daum C."/>
            <person name="Ng V."/>
            <person name="Clum A."/>
            <person name="Steindorff A."/>
            <person name="Ohm R.A."/>
            <person name="Martin F."/>
            <person name="Silar P."/>
            <person name="Natvig D.O."/>
            <person name="Lalanne C."/>
            <person name="Gautier V."/>
            <person name="Ament-Velasquez S.L."/>
            <person name="Kruys A."/>
            <person name="Hutchinson M.I."/>
            <person name="Powell A.J."/>
            <person name="Barry K."/>
            <person name="Miller A.N."/>
            <person name="Grigoriev I.V."/>
            <person name="Debuchy R."/>
            <person name="Gladieux P."/>
            <person name="Hiltunen Thoren M."/>
            <person name="Johannesson H."/>
        </authorList>
    </citation>
    <scope>NUCLEOTIDE SEQUENCE</scope>
    <source>
        <strain evidence="2">CBS 103.79</strain>
    </source>
</reference>
<sequence>MAESGMTPEIMAVEDLVSTRRRSSRSSLTPNSKSNRRPSVRRTSQHSGEKIPAFVEDRKLLLTEDPVDVECHAAWLSAQRARLPVPVTSLRIFGGTVCSNAIFNNLYGIVGDYARENRGFSLDDVIEHLDTHGAFEDAGHHTLGPKRQLVFAVLGWQSMIYQPAFNLCAPHQLAIHRDADNPDSGLVFDEYMVSAEMCDRPLHVLLKSFGNLLPARSINTALAAVESSKAAASWTALYPSELNAYLTPFLL</sequence>
<organism evidence="2 3">
    <name type="scientific">Staphylotrichum tortipilum</name>
    <dbReference type="NCBI Taxonomy" id="2831512"/>
    <lineage>
        <taxon>Eukaryota</taxon>
        <taxon>Fungi</taxon>
        <taxon>Dikarya</taxon>
        <taxon>Ascomycota</taxon>
        <taxon>Pezizomycotina</taxon>
        <taxon>Sordariomycetes</taxon>
        <taxon>Sordariomycetidae</taxon>
        <taxon>Sordariales</taxon>
        <taxon>Chaetomiaceae</taxon>
        <taxon>Staphylotrichum</taxon>
    </lineage>
</organism>
<evidence type="ECO:0000313" key="3">
    <source>
        <dbReference type="Proteomes" id="UP001303889"/>
    </source>
</evidence>
<evidence type="ECO:0000256" key="1">
    <source>
        <dbReference type="SAM" id="MobiDB-lite"/>
    </source>
</evidence>
<dbReference type="Proteomes" id="UP001303889">
    <property type="component" value="Unassembled WGS sequence"/>
</dbReference>